<feature type="region of interest" description="Disordered" evidence="1">
    <location>
        <begin position="339"/>
        <end position="367"/>
    </location>
</feature>
<feature type="region of interest" description="Disordered" evidence="1">
    <location>
        <begin position="553"/>
        <end position="580"/>
    </location>
</feature>
<proteinExistence type="predicted"/>
<feature type="domain" description="SCA7" evidence="2">
    <location>
        <begin position="265"/>
        <end position="332"/>
    </location>
</feature>
<feature type="compositionally biased region" description="Polar residues" evidence="1">
    <location>
        <begin position="844"/>
        <end position="867"/>
    </location>
</feature>
<gene>
    <name evidence="3" type="ORF">L798_06332</name>
</gene>
<feature type="region of interest" description="Disordered" evidence="1">
    <location>
        <begin position="208"/>
        <end position="232"/>
    </location>
</feature>
<feature type="compositionally biased region" description="Polar residues" evidence="1">
    <location>
        <begin position="103"/>
        <end position="121"/>
    </location>
</feature>
<feature type="region of interest" description="Disordered" evidence="1">
    <location>
        <begin position="842"/>
        <end position="870"/>
    </location>
</feature>
<feature type="region of interest" description="Disordered" evidence="1">
    <location>
        <begin position="91"/>
        <end position="123"/>
    </location>
</feature>
<reference evidence="3 4" key="1">
    <citation type="journal article" date="2014" name="Nat. Commun.">
        <title>Molecular traces of alternative social organization in a termite genome.</title>
        <authorList>
            <person name="Terrapon N."/>
            <person name="Li C."/>
            <person name="Robertson H.M."/>
            <person name="Ji L."/>
            <person name="Meng X."/>
            <person name="Booth W."/>
            <person name="Chen Z."/>
            <person name="Childers C.P."/>
            <person name="Glastad K.M."/>
            <person name="Gokhale K."/>
            <person name="Gowin J."/>
            <person name="Gronenberg W."/>
            <person name="Hermansen R.A."/>
            <person name="Hu H."/>
            <person name="Hunt B.G."/>
            <person name="Huylmans A.K."/>
            <person name="Khalil S.M."/>
            <person name="Mitchell R.D."/>
            <person name="Munoz-Torres M.C."/>
            <person name="Mustard J.A."/>
            <person name="Pan H."/>
            <person name="Reese J.T."/>
            <person name="Scharf M.E."/>
            <person name="Sun F."/>
            <person name="Vogel H."/>
            <person name="Xiao J."/>
            <person name="Yang W."/>
            <person name="Yang Z."/>
            <person name="Yang Z."/>
            <person name="Zhou J."/>
            <person name="Zhu J."/>
            <person name="Brent C.S."/>
            <person name="Elsik C.G."/>
            <person name="Goodisman M.A."/>
            <person name="Liberles D.A."/>
            <person name="Roe R.M."/>
            <person name="Vargo E.L."/>
            <person name="Vilcinskas A."/>
            <person name="Wang J."/>
            <person name="Bornberg-Bauer E."/>
            <person name="Korb J."/>
            <person name="Zhang G."/>
            <person name="Liebig J."/>
        </authorList>
    </citation>
    <scope>NUCLEOTIDE SEQUENCE [LARGE SCALE GENOMIC DNA]</scope>
    <source>
        <tissue evidence="3">Whole organism</tissue>
    </source>
</reference>
<organism evidence="3 4">
    <name type="scientific">Zootermopsis nevadensis</name>
    <name type="common">Dampwood termite</name>
    <dbReference type="NCBI Taxonomy" id="136037"/>
    <lineage>
        <taxon>Eukaryota</taxon>
        <taxon>Metazoa</taxon>
        <taxon>Ecdysozoa</taxon>
        <taxon>Arthropoda</taxon>
        <taxon>Hexapoda</taxon>
        <taxon>Insecta</taxon>
        <taxon>Pterygota</taxon>
        <taxon>Neoptera</taxon>
        <taxon>Polyneoptera</taxon>
        <taxon>Dictyoptera</taxon>
        <taxon>Blattodea</taxon>
        <taxon>Blattoidea</taxon>
        <taxon>Termitoidae</taxon>
        <taxon>Termopsidae</taxon>
        <taxon>Zootermopsis</taxon>
    </lineage>
</organism>
<evidence type="ECO:0000313" key="3">
    <source>
        <dbReference type="EMBL" id="KDR19099.1"/>
    </source>
</evidence>
<feature type="region of interest" description="Disordered" evidence="1">
    <location>
        <begin position="781"/>
        <end position="802"/>
    </location>
</feature>
<dbReference type="Gene3D" id="6.10.140.1270">
    <property type="match status" value="1"/>
</dbReference>
<feature type="compositionally biased region" description="Low complexity" evidence="1">
    <location>
        <begin position="553"/>
        <end position="572"/>
    </location>
</feature>
<dbReference type="PANTHER" id="PTHR15117:SF24">
    <property type="entry name" value="SCA7 DOMAIN-CONTAINING PROTEIN"/>
    <property type="match status" value="1"/>
</dbReference>
<dbReference type="Pfam" id="PF08313">
    <property type="entry name" value="SCA7"/>
    <property type="match status" value="1"/>
</dbReference>
<sequence length="995" mass="104151">MAATSDSLTRFRGQPWSNWTDYLGRDSPLSDEDDPDKPVPDVMRLPKEDMGLFGLCPETDTFYAVVCEICEACVKPQGLINHMELWHKADATDALPPPEPSEKVSNGKSGTSKGGASNRLNVGSVKLRVKRPLTVPCSKLERLTTSLEEQTTLSDAEKGTLPPMDVPQHSSSVSNVPPTRPANQVSGSSSSAPLALLQPVVALTPLSSPTHMSNASPSTTKSSTLLMTPTSASTPSLPCLAMDMSSSSFSTPSPKKRPKLERKCLPIKEREYDPDKHCGVWNGENSKPCTRSLTCKSHPLSMRRAVSGRSKHFDKLLADHRAAKDAAIKLVKTVSTVPGVLSQSPPQEMDTNQALSPSPHGRVGGSLPLDVPASPLPASLSTPTSILTPNSAPLVTSVPSPTVSATPFLSSLAITPLPSLPDLTIDTFESHVVPAPALKAPLLSTVSVARDSPGLGNSPGPPMGQPLVTATTTTVRAPSPITTVTVSTLSGIPSLPSLLLPVTGSISHNIPMSPRSPSMIPTSVTSLNTDMDSNCAPLTSPSKDLTVVTIPSSQLPASSSTPSISPASAPQAVSTPTPVPATSFLPPPTHIFPSMHTLTSAVQMCDFPALFEDVTWLKNHPRPLAVCSFSGRKVGTLVCNTRRLEVVREGLREALTHGPMRSPLNNDFYGNTGTNHAAGTIKTVLTNIYAKGSFLSPSGNIILPGVGLSNKNHKVPILPTPSQRSSSANITVPSALKTVLPNPQHVTVKAALNHNVTCNSDTIKNGQFHVPNILSGSLKRHAESSKSCGNMNSKRAKRKHTQNVNPAEIISSLLARKNSRLGGRGNSLPLVTVAIANGLAGGATPNQSDASESKNILSSRGGVTSDSLRADLPKGISSSNVNQISDGTTNATNAKAVSSNIQNVRIAANPSTVQLATPQITYLTTGPVTFQQIPVLSPQVISQIQLQSKNGGGNQSIPLKLVSGSGGVNLAAATAATSGRSVVLHQDKDHASSES</sequence>
<evidence type="ECO:0000259" key="2">
    <source>
        <dbReference type="PROSITE" id="PS51505"/>
    </source>
</evidence>
<dbReference type="AlphaFoldDB" id="A0A067RFW7"/>
<dbReference type="PROSITE" id="PS51505">
    <property type="entry name" value="SCA7"/>
    <property type="match status" value="1"/>
</dbReference>
<feature type="compositionally biased region" description="Polar residues" evidence="1">
    <location>
        <begin position="339"/>
        <end position="356"/>
    </location>
</feature>
<evidence type="ECO:0000256" key="1">
    <source>
        <dbReference type="SAM" id="MobiDB-lite"/>
    </source>
</evidence>
<protein>
    <submittedName>
        <fullName evidence="3">Ataxin-7-like protein 1</fullName>
    </submittedName>
</protein>
<accession>A0A067RFW7</accession>
<name>A0A067RFW7_ZOONE</name>
<dbReference type="InterPro" id="IPR013243">
    <property type="entry name" value="SCA7_dom"/>
</dbReference>
<dbReference type="InParanoid" id="A0A067RFW7"/>
<dbReference type="InterPro" id="IPR052237">
    <property type="entry name" value="Ataxin-7-like_regulator"/>
</dbReference>
<dbReference type="EMBL" id="KK852661">
    <property type="protein sequence ID" value="KDR19099.1"/>
    <property type="molecule type" value="Genomic_DNA"/>
</dbReference>
<feature type="region of interest" description="Disordered" evidence="1">
    <location>
        <begin position="1"/>
        <end position="41"/>
    </location>
</feature>
<evidence type="ECO:0000313" key="4">
    <source>
        <dbReference type="Proteomes" id="UP000027135"/>
    </source>
</evidence>
<dbReference type="OrthoDB" id="21678at2759"/>
<dbReference type="STRING" id="136037.A0A067RFW7"/>
<dbReference type="Proteomes" id="UP000027135">
    <property type="component" value="Unassembled WGS sequence"/>
</dbReference>
<feature type="compositionally biased region" description="Polar residues" evidence="1">
    <location>
        <begin position="168"/>
        <end position="185"/>
    </location>
</feature>
<dbReference type="PANTHER" id="PTHR15117">
    <property type="entry name" value="ATAXIN 7 RELATED"/>
    <property type="match status" value="1"/>
</dbReference>
<keyword evidence="4" id="KW-1185">Reference proteome</keyword>
<dbReference type="eggNOG" id="KOG4140">
    <property type="taxonomic scope" value="Eukaryota"/>
</dbReference>
<feature type="region of interest" description="Disordered" evidence="1">
    <location>
        <begin position="146"/>
        <end position="190"/>
    </location>
</feature>